<dbReference type="Pfam" id="PF13901">
    <property type="entry name" value="RH_dom"/>
    <property type="match status" value="1"/>
</dbReference>
<dbReference type="PANTHER" id="PTHR12326">
    <property type="entry name" value="PLECKSTRIN HOMOLOGY DOMAIN CONTAINING PROTEIN"/>
    <property type="match status" value="1"/>
</dbReference>
<keyword evidence="2" id="KW-0597">Phosphoprotein</keyword>
<dbReference type="EMBL" id="JAIZAY010000021">
    <property type="protein sequence ID" value="KAJ8021525.1"/>
    <property type="molecule type" value="Genomic_DNA"/>
</dbReference>
<feature type="compositionally biased region" description="Basic residues" evidence="9">
    <location>
        <begin position="384"/>
        <end position="395"/>
    </location>
</feature>
<proteinExistence type="predicted"/>
<dbReference type="OrthoDB" id="62364at2759"/>
<keyword evidence="8" id="KW-0072">Autophagy</keyword>
<feature type="region of interest" description="Disordered" evidence="9">
    <location>
        <begin position="562"/>
        <end position="610"/>
    </location>
</feature>
<dbReference type="Proteomes" id="UP001152320">
    <property type="component" value="Chromosome 21"/>
</dbReference>
<evidence type="ECO:0000256" key="1">
    <source>
        <dbReference type="ARBA" id="ARBA00004603"/>
    </source>
</evidence>
<dbReference type="AlphaFoldDB" id="A0A9Q0YHH4"/>
<evidence type="ECO:0000256" key="7">
    <source>
        <dbReference type="ARBA" id="ARBA00022833"/>
    </source>
</evidence>
<feature type="compositionally biased region" description="Basic and acidic residues" evidence="9">
    <location>
        <begin position="341"/>
        <end position="353"/>
    </location>
</feature>
<keyword evidence="4" id="KW-0677">Repeat</keyword>
<dbReference type="GO" id="GO:0008270">
    <property type="term" value="F:zinc ion binding"/>
    <property type="evidence" value="ECO:0007669"/>
    <property type="project" value="UniProtKB-KW"/>
</dbReference>
<dbReference type="Gene3D" id="1.20.58.900">
    <property type="match status" value="1"/>
</dbReference>
<keyword evidence="7" id="KW-0862">Zinc</keyword>
<dbReference type="CDD" id="cd15489">
    <property type="entry name" value="PHD_SF"/>
    <property type="match status" value="1"/>
</dbReference>
<keyword evidence="3" id="KW-0479">Metal-binding</keyword>
<dbReference type="Pfam" id="PF02759">
    <property type="entry name" value="RUN"/>
    <property type="match status" value="1"/>
</dbReference>
<feature type="domain" description="RUN" evidence="10">
    <location>
        <begin position="40"/>
        <end position="164"/>
    </location>
</feature>
<feature type="compositionally biased region" description="Basic and acidic residues" evidence="9">
    <location>
        <begin position="496"/>
        <end position="529"/>
    </location>
</feature>
<dbReference type="InterPro" id="IPR025258">
    <property type="entry name" value="RH_dom"/>
</dbReference>
<dbReference type="GO" id="GO:0006914">
    <property type="term" value="P:autophagy"/>
    <property type="evidence" value="ECO:0007669"/>
    <property type="project" value="UniProtKB-KW"/>
</dbReference>
<evidence type="ECO:0000256" key="4">
    <source>
        <dbReference type="ARBA" id="ARBA00022737"/>
    </source>
</evidence>
<protein>
    <submittedName>
        <fullName evidence="11">Pleckstrin-likey domain-containing family M member 3</fullName>
    </submittedName>
</protein>
<keyword evidence="5" id="KW-0967">Endosome</keyword>
<dbReference type="GO" id="GO:0005770">
    <property type="term" value="C:late endosome"/>
    <property type="evidence" value="ECO:0007669"/>
    <property type="project" value="UniProtKB-SubCell"/>
</dbReference>
<evidence type="ECO:0000256" key="9">
    <source>
        <dbReference type="SAM" id="MobiDB-lite"/>
    </source>
</evidence>
<dbReference type="PANTHER" id="PTHR12326:SF12">
    <property type="entry name" value="PLECKSTRIN HOMOLOGY AND RUN DOMAIN CONTAINING M1"/>
    <property type="match status" value="1"/>
</dbReference>
<dbReference type="InterPro" id="IPR004012">
    <property type="entry name" value="Run_dom"/>
</dbReference>
<reference evidence="11" key="1">
    <citation type="submission" date="2021-10" db="EMBL/GenBank/DDBJ databases">
        <title>Tropical sea cucumber genome reveals ecological adaptation and Cuvierian tubules defense mechanism.</title>
        <authorList>
            <person name="Chen T."/>
        </authorList>
    </citation>
    <scope>NUCLEOTIDE SEQUENCE</scope>
    <source>
        <strain evidence="11">Nanhai2018</strain>
        <tissue evidence="11">Muscle</tissue>
    </source>
</reference>
<dbReference type="PROSITE" id="PS50826">
    <property type="entry name" value="RUN"/>
    <property type="match status" value="1"/>
</dbReference>
<dbReference type="InterPro" id="IPR037213">
    <property type="entry name" value="Run_dom_sf"/>
</dbReference>
<comment type="caution">
    <text evidence="11">The sequence shown here is derived from an EMBL/GenBank/DDBJ whole genome shotgun (WGS) entry which is preliminary data.</text>
</comment>
<evidence type="ECO:0000259" key="10">
    <source>
        <dbReference type="PROSITE" id="PS50826"/>
    </source>
</evidence>
<dbReference type="InterPro" id="IPR051366">
    <property type="entry name" value="DEF8"/>
</dbReference>
<evidence type="ECO:0000256" key="3">
    <source>
        <dbReference type="ARBA" id="ARBA00022723"/>
    </source>
</evidence>
<gene>
    <name evidence="11" type="ORF">HOLleu_38763</name>
</gene>
<feature type="region of interest" description="Disordered" evidence="9">
    <location>
        <begin position="185"/>
        <end position="231"/>
    </location>
</feature>
<sequence>MAGIFGKRERQVTIKQYLNKELSANIKKLQKDHISSASAIRSGETVNRICSCLEAIFLHELKDSYTSKTFWPFITKFTHRDVLDQIKELLFIRTEIGQCRAWVRLAVNDCLMDSYVSAILREPSTLKQYYKQGAFLRDPELPLITNNYLQGLAVFTFQLSCNSSVLNMWDTALLLLSGAYLTSESQSEKKPQSEGRWFNSETGKNRTDSHSSTDQSEPPTPVEKASSFHEAEMSASLLAEASESSTTIICQDYDGAKESDPVKESSQLVSDGSVQVEELEDSIVIHLESEDMGQDVTKTSESNSNPALVVESIPEKETSPLVVESVDQDIKKIGVGGGEGEGEKKEGERKGDFLEDPTNPFSSNFTEEEDKSVVFTAKKEISRKNKKKKGNKKRDKSPMAPRKNVSSEPTIDEGHVKELDASQERKDNADVSGTSFFETAVPKMQEKTQEEDEVCKEEDIYRFDSRSSLKAPRILPTRTGEDKRKKTDLISPVENKSLETESSTKQEEKRQSGNTEESKKTEVFDRGEEERTEESFVELVGNSLTGMQGWSSDFNRLPVMESSQKDLSENHDGESVVDGGNPANDSQSVKESRSGSSAEADKQRITEEQTSFPDMIEDFEVIPITNGPLSQYADDRTQALLDMVTKIGREKGLAAQKFQCRGCSLFGKHKVCNYDGYYYCSECHVDELAVIPARILYNWDFRKQPVARHTKLFLNQIEDMALIDVDKCNPSLYTAVNEMDQIQVLRKQIFYLKAYLFTCKQSVAEELRSKIWPREYMLENCHTYSVRDLIQVQNGSLAPQLKKIIVFAAKHVQQCALCSQKGFICEICENPKIIYPFDTDLTVRCDKCRSVFHRACKTDIKPCPRCLRRKLRSSGGEDTVTTTEFPSPFI</sequence>
<evidence type="ECO:0000313" key="12">
    <source>
        <dbReference type="Proteomes" id="UP001152320"/>
    </source>
</evidence>
<feature type="compositionally biased region" description="Basic and acidic residues" evidence="9">
    <location>
        <begin position="457"/>
        <end position="467"/>
    </location>
</feature>
<evidence type="ECO:0000256" key="6">
    <source>
        <dbReference type="ARBA" id="ARBA00022771"/>
    </source>
</evidence>
<evidence type="ECO:0000256" key="5">
    <source>
        <dbReference type="ARBA" id="ARBA00022753"/>
    </source>
</evidence>
<dbReference type="InterPro" id="IPR047326">
    <property type="entry name" value="RUN_PLEKHM1"/>
</dbReference>
<dbReference type="SUPFAM" id="SSF140741">
    <property type="entry name" value="RUN domain-like"/>
    <property type="match status" value="1"/>
</dbReference>
<keyword evidence="12" id="KW-1185">Reference proteome</keyword>
<keyword evidence="6" id="KW-0863">Zinc-finger</keyword>
<evidence type="ECO:0000256" key="8">
    <source>
        <dbReference type="ARBA" id="ARBA00023006"/>
    </source>
</evidence>
<dbReference type="CDD" id="cd17679">
    <property type="entry name" value="RUN_PLEKHM1"/>
    <property type="match status" value="1"/>
</dbReference>
<evidence type="ECO:0000256" key="2">
    <source>
        <dbReference type="ARBA" id="ARBA00022553"/>
    </source>
</evidence>
<comment type="subcellular location">
    <subcellularLocation>
        <location evidence="1">Late endosome</location>
    </subcellularLocation>
</comment>
<feature type="compositionally biased region" description="Basic and acidic residues" evidence="9">
    <location>
        <begin position="588"/>
        <end position="607"/>
    </location>
</feature>
<dbReference type="SMART" id="SM00593">
    <property type="entry name" value="RUN"/>
    <property type="match status" value="1"/>
</dbReference>
<feature type="compositionally biased region" description="Basic and acidic residues" evidence="9">
    <location>
        <begin position="563"/>
        <end position="574"/>
    </location>
</feature>
<feature type="compositionally biased region" description="Basic and acidic residues" evidence="9">
    <location>
        <begin position="412"/>
        <end position="429"/>
    </location>
</feature>
<feature type="compositionally biased region" description="Basic and acidic residues" evidence="9">
    <location>
        <begin position="479"/>
        <end position="488"/>
    </location>
</feature>
<accession>A0A9Q0YHH4</accession>
<dbReference type="SMART" id="SM01175">
    <property type="entry name" value="DUF4206"/>
    <property type="match status" value="1"/>
</dbReference>
<feature type="region of interest" description="Disordered" evidence="9">
    <location>
        <begin position="315"/>
        <end position="535"/>
    </location>
</feature>
<evidence type="ECO:0000313" key="11">
    <source>
        <dbReference type="EMBL" id="KAJ8021525.1"/>
    </source>
</evidence>
<organism evidence="11 12">
    <name type="scientific">Holothuria leucospilota</name>
    <name type="common">Black long sea cucumber</name>
    <name type="synonym">Mertensiothuria leucospilota</name>
    <dbReference type="NCBI Taxonomy" id="206669"/>
    <lineage>
        <taxon>Eukaryota</taxon>
        <taxon>Metazoa</taxon>
        <taxon>Echinodermata</taxon>
        <taxon>Eleutherozoa</taxon>
        <taxon>Echinozoa</taxon>
        <taxon>Holothuroidea</taxon>
        <taxon>Aspidochirotacea</taxon>
        <taxon>Aspidochirotida</taxon>
        <taxon>Holothuriidae</taxon>
        <taxon>Holothuria</taxon>
    </lineage>
</organism>
<name>A0A9Q0YHH4_HOLLE</name>